<reference evidence="1" key="2">
    <citation type="submission" date="2025-08" db="UniProtKB">
        <authorList>
            <consortium name="Ensembl"/>
        </authorList>
    </citation>
    <scope>IDENTIFICATION</scope>
    <source>
        <strain evidence="1">Thorbecke</strain>
    </source>
</reference>
<keyword evidence="2" id="KW-1185">Reference proteome</keyword>
<reference evidence="1 2" key="1">
    <citation type="journal article" date="2011" name="Nature">
        <title>A high-resolution map of human evolutionary constraint using 29 mammals.</title>
        <authorList>
            <person name="Lindblad-Toh K."/>
            <person name="Garber M."/>
            <person name="Zuk O."/>
            <person name="Lin M.F."/>
            <person name="Parker B.J."/>
            <person name="Washietl S."/>
            <person name="Kheradpour P."/>
            <person name="Ernst J."/>
            <person name="Jordan G."/>
            <person name="Mauceli E."/>
            <person name="Ward L.D."/>
            <person name="Lowe C.B."/>
            <person name="Holloway A.K."/>
            <person name="Clamp M."/>
            <person name="Gnerre S."/>
            <person name="Alfoldi J."/>
            <person name="Beal K."/>
            <person name="Chang J."/>
            <person name="Clawson H."/>
            <person name="Cuff J."/>
            <person name="Di Palma F."/>
            <person name="Fitzgerald S."/>
            <person name="Flicek P."/>
            <person name="Guttman M."/>
            <person name="Hubisz M.J."/>
            <person name="Jaffe D.B."/>
            <person name="Jungreis I."/>
            <person name="Kent W.J."/>
            <person name="Kostka D."/>
            <person name="Lara M."/>
            <person name="Martins A.L."/>
            <person name="Massingham T."/>
            <person name="Moltke I."/>
            <person name="Raney B.J."/>
            <person name="Rasmussen M.D."/>
            <person name="Robinson J."/>
            <person name="Stark A."/>
            <person name="Vilella A.J."/>
            <person name="Wen J."/>
            <person name="Xie X."/>
            <person name="Zody M.C."/>
            <person name="Baldwin J."/>
            <person name="Bloom T."/>
            <person name="Chin C.W."/>
            <person name="Heiman D."/>
            <person name="Nicol R."/>
            <person name="Nusbaum C."/>
            <person name="Young S."/>
            <person name="Wilkinson J."/>
            <person name="Worley K.C."/>
            <person name="Kovar C.L."/>
            <person name="Muzny D.M."/>
            <person name="Gibbs R.A."/>
            <person name="Cree A."/>
            <person name="Dihn H.H."/>
            <person name="Fowler G."/>
            <person name="Jhangiani S."/>
            <person name="Joshi V."/>
            <person name="Lee S."/>
            <person name="Lewis L.R."/>
            <person name="Nazareth L.V."/>
            <person name="Okwuonu G."/>
            <person name="Santibanez J."/>
            <person name="Warren W.C."/>
            <person name="Mardis E.R."/>
            <person name="Weinstock G.M."/>
            <person name="Wilson R.K."/>
            <person name="Delehaunty K."/>
            <person name="Dooling D."/>
            <person name="Fronik C."/>
            <person name="Fulton L."/>
            <person name="Fulton B."/>
            <person name="Graves T."/>
            <person name="Minx P."/>
            <person name="Sodergren E."/>
            <person name="Birney E."/>
            <person name="Margulies E.H."/>
            <person name="Herrero J."/>
            <person name="Green E.D."/>
            <person name="Haussler D."/>
            <person name="Siepel A."/>
            <person name="Goldman N."/>
            <person name="Pollard K.S."/>
            <person name="Pedersen J.S."/>
            <person name="Lander E.S."/>
            <person name="Kellis M."/>
        </authorList>
    </citation>
    <scope>NUCLEOTIDE SEQUENCE [LARGE SCALE GENOMIC DNA]</scope>
    <source>
        <strain evidence="1 2">Thorbecke inbred</strain>
    </source>
</reference>
<name>A0A5F9C957_RABIT</name>
<protein>
    <submittedName>
        <fullName evidence="1">Uncharacterized protein</fullName>
    </submittedName>
</protein>
<sequence>MRRRAQESPNFFYFLFLEGGRLGEMGAQSAGQIGRRCLPFSLVSEEGIFQSATPQCCGKIILGSPGNARQGRAELLLLVLPPPQASCCLWAAPRGREICIDVRGCPEALRSQP</sequence>
<dbReference type="InParanoid" id="A0A5F9C957"/>
<dbReference type="Ensembl" id="ENSOCUT00000060639.1">
    <property type="protein sequence ID" value="ENSOCUP00000029570.1"/>
    <property type="gene ID" value="ENSOCUG00000029984.1"/>
</dbReference>
<dbReference type="Bgee" id="ENSOCUG00000029984">
    <property type="expression patterns" value="Expressed in blood and 12 other cell types or tissues"/>
</dbReference>
<proteinExistence type="predicted"/>
<dbReference type="Proteomes" id="UP000001811">
    <property type="component" value="Chromosome 16"/>
</dbReference>
<evidence type="ECO:0000313" key="2">
    <source>
        <dbReference type="Proteomes" id="UP000001811"/>
    </source>
</evidence>
<dbReference type="EMBL" id="AAGW02025423">
    <property type="status" value="NOT_ANNOTATED_CDS"/>
    <property type="molecule type" value="Genomic_DNA"/>
</dbReference>
<dbReference type="AlphaFoldDB" id="A0A5F9C957"/>
<accession>A0A5F9C957</accession>
<reference evidence="1" key="3">
    <citation type="submission" date="2025-09" db="UniProtKB">
        <authorList>
            <consortium name="Ensembl"/>
        </authorList>
    </citation>
    <scope>IDENTIFICATION</scope>
    <source>
        <strain evidence="1">Thorbecke</strain>
    </source>
</reference>
<organism evidence="1 2">
    <name type="scientific">Oryctolagus cuniculus</name>
    <name type="common">Rabbit</name>
    <dbReference type="NCBI Taxonomy" id="9986"/>
    <lineage>
        <taxon>Eukaryota</taxon>
        <taxon>Metazoa</taxon>
        <taxon>Chordata</taxon>
        <taxon>Craniata</taxon>
        <taxon>Vertebrata</taxon>
        <taxon>Euteleostomi</taxon>
        <taxon>Mammalia</taxon>
        <taxon>Eutheria</taxon>
        <taxon>Euarchontoglires</taxon>
        <taxon>Glires</taxon>
        <taxon>Lagomorpha</taxon>
        <taxon>Leporidae</taxon>
        <taxon>Oryctolagus</taxon>
    </lineage>
</organism>
<dbReference type="GeneTree" id="ENSGT01140000286606"/>
<evidence type="ECO:0000313" key="1">
    <source>
        <dbReference type="Ensembl" id="ENSOCUP00000029570.1"/>
    </source>
</evidence>